<name>A0ABU3D7L1_9FLAO</name>
<dbReference type="InterPro" id="IPR001466">
    <property type="entry name" value="Beta-lactam-related"/>
</dbReference>
<feature type="domain" description="Beta-lactamase-related" evidence="2">
    <location>
        <begin position="134"/>
        <end position="446"/>
    </location>
</feature>
<dbReference type="RefSeq" id="WP_311503863.1">
    <property type="nucleotide sequence ID" value="NZ_JAVRHK010000009.1"/>
</dbReference>
<reference evidence="3 4" key="1">
    <citation type="submission" date="2023-09" db="EMBL/GenBank/DDBJ databases">
        <authorList>
            <person name="Rey-Velasco X."/>
        </authorList>
    </citation>
    <scope>NUCLEOTIDE SEQUENCE [LARGE SCALE GENOMIC DNA]</scope>
    <source>
        <strain evidence="3 4">F117</strain>
    </source>
</reference>
<evidence type="ECO:0000259" key="2">
    <source>
        <dbReference type="Pfam" id="PF00144"/>
    </source>
</evidence>
<evidence type="ECO:0000313" key="4">
    <source>
        <dbReference type="Proteomes" id="UP001262582"/>
    </source>
</evidence>
<dbReference type="InterPro" id="IPR050491">
    <property type="entry name" value="AmpC-like"/>
</dbReference>
<comment type="caution">
    <text evidence="3">The sequence shown here is derived from an EMBL/GenBank/DDBJ whole genome shotgun (WGS) entry which is preliminary data.</text>
</comment>
<dbReference type="Gene3D" id="3.40.710.10">
    <property type="entry name" value="DD-peptidase/beta-lactamase superfamily"/>
    <property type="match status" value="1"/>
</dbReference>
<feature type="chain" id="PRO_5046746437" evidence="1">
    <location>
        <begin position="21"/>
        <end position="663"/>
    </location>
</feature>
<dbReference type="Pfam" id="PF00144">
    <property type="entry name" value="Beta-lactamase"/>
    <property type="match status" value="1"/>
</dbReference>
<evidence type="ECO:0000256" key="1">
    <source>
        <dbReference type="SAM" id="SignalP"/>
    </source>
</evidence>
<accession>A0ABU3D7L1</accession>
<dbReference type="Gene3D" id="2.60.120.380">
    <property type="match status" value="1"/>
</dbReference>
<dbReference type="EMBL" id="JAVRHK010000009">
    <property type="protein sequence ID" value="MDT0677519.1"/>
    <property type="molecule type" value="Genomic_DNA"/>
</dbReference>
<feature type="signal peptide" evidence="1">
    <location>
        <begin position="1"/>
        <end position="20"/>
    </location>
</feature>
<gene>
    <name evidence="3" type="ORF">RM539_13105</name>
</gene>
<evidence type="ECO:0000313" key="3">
    <source>
        <dbReference type="EMBL" id="MDT0677519.1"/>
    </source>
</evidence>
<dbReference type="InterPro" id="IPR012338">
    <property type="entry name" value="Beta-lactam/transpept-like"/>
</dbReference>
<dbReference type="SUPFAM" id="SSF56601">
    <property type="entry name" value="beta-lactamase/transpeptidase-like"/>
    <property type="match status" value="1"/>
</dbReference>
<dbReference type="PANTHER" id="PTHR46825:SF9">
    <property type="entry name" value="BETA-LACTAMASE-RELATED DOMAIN-CONTAINING PROTEIN"/>
    <property type="match status" value="1"/>
</dbReference>
<proteinExistence type="predicted"/>
<keyword evidence="3" id="KW-0378">Hydrolase</keyword>
<dbReference type="Proteomes" id="UP001262582">
    <property type="component" value="Unassembled WGS sequence"/>
</dbReference>
<dbReference type="GO" id="GO:0016787">
    <property type="term" value="F:hydrolase activity"/>
    <property type="evidence" value="ECO:0007669"/>
    <property type="project" value="UniProtKB-KW"/>
</dbReference>
<sequence length="663" mass="73915">MIKKLLFFTSILCIPTGIYAQGSFLENIKQGQEVAEFLPADGEHSYKLKLDSSRFVLGKVNQNSVDVVVNIYNPEGENVAHVDGPSRGPEIFQFNTKKAGDYIIKIIPFKEAKGNYSIKITRLEPLATEPVEIVDQLMAQYSGNDTPGAAVMVMKDSEIIFSEGYGMANLSYDIPFTIQTPTNIGSTSKQFTAFAIELLAKQGKLSLDDDIRKYFPELPEFDHKVTIRNLLTHTSGYREFINTLAITGRNMDAPLDRKAILKVIKNQPELQNEPGTQWNYNNTGYAILAALVERITEVPFPQWMKTNVFDPLGMEHSIVRKNQFEVIEGRAAGYNLDEDGVYQEVQDLAGAMGAGGIYTTSGNLAKWIGNFNDPKVGSEEIISEMTTPFVLKSGDTTQYGLGLFIADYRGLKQIQHAGADIAHRSMLMYFPEIDAAVVTQSNNAGFEGNIAYKVADAFFSEHMEPEKEEKSNEEESGTYNYNVEDFDGLTGRYELIEAPGFVLNFSKDGERIYTQATGQGEVDMYAVSDSIFKLKGVNAEINFHIKEDGTADSLTLNQNGKHLAKKISWKPQPEELKEYTGKYYSDEIETIYSINIEDEKLMLHNYQIAGPMPLNPADKDSFGSTFPISDLSFVRNEQGEISGFKASNGRTIGVFFRKMAGNE</sequence>
<organism evidence="3 4">
    <name type="scientific">Autumnicola musiva</name>
    <dbReference type="NCBI Taxonomy" id="3075589"/>
    <lineage>
        <taxon>Bacteria</taxon>
        <taxon>Pseudomonadati</taxon>
        <taxon>Bacteroidota</taxon>
        <taxon>Flavobacteriia</taxon>
        <taxon>Flavobacteriales</taxon>
        <taxon>Flavobacteriaceae</taxon>
        <taxon>Autumnicola</taxon>
    </lineage>
</organism>
<keyword evidence="4" id="KW-1185">Reference proteome</keyword>
<keyword evidence="1" id="KW-0732">Signal</keyword>
<dbReference type="PANTHER" id="PTHR46825">
    <property type="entry name" value="D-ALANYL-D-ALANINE-CARBOXYPEPTIDASE/ENDOPEPTIDASE AMPH"/>
    <property type="match status" value="1"/>
</dbReference>
<protein>
    <submittedName>
        <fullName evidence="3">Serine hydrolase</fullName>
    </submittedName>
</protein>